<evidence type="ECO:0000256" key="4">
    <source>
        <dbReference type="ARBA" id="ARBA00022833"/>
    </source>
</evidence>
<proteinExistence type="predicted"/>
<dbReference type="Pfam" id="PF13912">
    <property type="entry name" value="zf-C2H2_6"/>
    <property type="match status" value="1"/>
</dbReference>
<feature type="domain" description="C2H2-type" evidence="9">
    <location>
        <begin position="60"/>
        <end position="87"/>
    </location>
</feature>
<evidence type="ECO:0000313" key="10">
    <source>
        <dbReference type="EMBL" id="KAK1270911.1"/>
    </source>
</evidence>
<dbReference type="InterPro" id="IPR052426">
    <property type="entry name" value="Plant_dev_regulator"/>
</dbReference>
<dbReference type="PROSITE" id="PS00028">
    <property type="entry name" value="ZINC_FINGER_C2H2_1"/>
    <property type="match status" value="1"/>
</dbReference>
<keyword evidence="3 8" id="KW-0863">Zinc-finger</keyword>
<evidence type="ECO:0000256" key="5">
    <source>
        <dbReference type="ARBA" id="ARBA00023015"/>
    </source>
</evidence>
<comment type="subcellular location">
    <subcellularLocation>
        <location evidence="1">Nucleus</location>
    </subcellularLocation>
</comment>
<evidence type="ECO:0000256" key="3">
    <source>
        <dbReference type="ARBA" id="ARBA00022771"/>
    </source>
</evidence>
<dbReference type="InterPro" id="IPR013087">
    <property type="entry name" value="Znf_C2H2_type"/>
</dbReference>
<dbReference type="AlphaFoldDB" id="A0AAV9B363"/>
<reference evidence="10" key="1">
    <citation type="journal article" date="2023" name="Nat. Commun.">
        <title>Diploid and tetraploid genomes of Acorus and the evolution of monocots.</title>
        <authorList>
            <person name="Ma L."/>
            <person name="Liu K.W."/>
            <person name="Li Z."/>
            <person name="Hsiao Y.Y."/>
            <person name="Qi Y."/>
            <person name="Fu T."/>
            <person name="Tang G.D."/>
            <person name="Zhang D."/>
            <person name="Sun W.H."/>
            <person name="Liu D.K."/>
            <person name="Li Y."/>
            <person name="Chen G.Z."/>
            <person name="Liu X.D."/>
            <person name="Liao X.Y."/>
            <person name="Jiang Y.T."/>
            <person name="Yu X."/>
            <person name="Hao Y."/>
            <person name="Huang J."/>
            <person name="Zhao X.W."/>
            <person name="Ke S."/>
            <person name="Chen Y.Y."/>
            <person name="Wu W.L."/>
            <person name="Hsu J.L."/>
            <person name="Lin Y.F."/>
            <person name="Huang M.D."/>
            <person name="Li C.Y."/>
            <person name="Huang L."/>
            <person name="Wang Z.W."/>
            <person name="Zhao X."/>
            <person name="Zhong W.Y."/>
            <person name="Peng D.H."/>
            <person name="Ahmad S."/>
            <person name="Lan S."/>
            <person name="Zhang J.S."/>
            <person name="Tsai W.C."/>
            <person name="Van de Peer Y."/>
            <person name="Liu Z.J."/>
        </authorList>
    </citation>
    <scope>NUCLEOTIDE SEQUENCE</scope>
    <source>
        <strain evidence="10">SCP</strain>
    </source>
</reference>
<dbReference type="PANTHER" id="PTHR45801:SF5">
    <property type="entry name" value="OS05G0286100 PROTEIN"/>
    <property type="match status" value="1"/>
</dbReference>
<keyword evidence="2" id="KW-0479">Metal-binding</keyword>
<sequence>MQSPMDQTRYWMCLKRKLSDSSRFHLPAASSDYGVSWEEQAFAEDSAGRLGGCVWPPRSYSCTFCRREFRSAQALGGHMNVHRRDRARLKLSPNSQIENNHLQSPLGVQCPPQVHAMVYNSNPSDIAPSPVSPSRVSENCIDHPLIGPSYSSISAQDHKKRFLVSSPPPPPLLDLLSIKVVGVEDSKFERGDLRDGEMSYRCRTDPIITDFGVTSLNLSMRRSNQVNSDEEEEEEMMCSKRRKTDSMLHPFIIKSNPIEKGFRQHEVLEINPGPMEDLDLELRLGGCRPKVMQN</sequence>
<organism evidence="10 11">
    <name type="scientific">Acorus gramineus</name>
    <name type="common">Dwarf sweet flag</name>
    <dbReference type="NCBI Taxonomy" id="55184"/>
    <lineage>
        <taxon>Eukaryota</taxon>
        <taxon>Viridiplantae</taxon>
        <taxon>Streptophyta</taxon>
        <taxon>Embryophyta</taxon>
        <taxon>Tracheophyta</taxon>
        <taxon>Spermatophyta</taxon>
        <taxon>Magnoliopsida</taxon>
        <taxon>Liliopsida</taxon>
        <taxon>Acoraceae</taxon>
        <taxon>Acorus</taxon>
    </lineage>
</organism>
<evidence type="ECO:0000313" key="11">
    <source>
        <dbReference type="Proteomes" id="UP001179952"/>
    </source>
</evidence>
<accession>A0AAV9B363</accession>
<dbReference type="Proteomes" id="UP001179952">
    <property type="component" value="Unassembled WGS sequence"/>
</dbReference>
<evidence type="ECO:0000256" key="8">
    <source>
        <dbReference type="PROSITE-ProRule" id="PRU00042"/>
    </source>
</evidence>
<dbReference type="InterPro" id="IPR036236">
    <property type="entry name" value="Znf_C2H2_sf"/>
</dbReference>
<keyword evidence="5" id="KW-0805">Transcription regulation</keyword>
<evidence type="ECO:0000259" key="9">
    <source>
        <dbReference type="PROSITE" id="PS50157"/>
    </source>
</evidence>
<keyword evidence="4" id="KW-0862">Zinc</keyword>
<reference evidence="10" key="2">
    <citation type="submission" date="2023-06" db="EMBL/GenBank/DDBJ databases">
        <authorList>
            <person name="Ma L."/>
            <person name="Liu K.-W."/>
            <person name="Li Z."/>
            <person name="Hsiao Y.-Y."/>
            <person name="Qi Y."/>
            <person name="Fu T."/>
            <person name="Tang G."/>
            <person name="Zhang D."/>
            <person name="Sun W.-H."/>
            <person name="Liu D.-K."/>
            <person name="Li Y."/>
            <person name="Chen G.-Z."/>
            <person name="Liu X.-D."/>
            <person name="Liao X.-Y."/>
            <person name="Jiang Y.-T."/>
            <person name="Yu X."/>
            <person name="Hao Y."/>
            <person name="Huang J."/>
            <person name="Zhao X.-W."/>
            <person name="Ke S."/>
            <person name="Chen Y.-Y."/>
            <person name="Wu W.-L."/>
            <person name="Hsu J.-L."/>
            <person name="Lin Y.-F."/>
            <person name="Huang M.-D."/>
            <person name="Li C.-Y."/>
            <person name="Huang L."/>
            <person name="Wang Z.-W."/>
            <person name="Zhao X."/>
            <person name="Zhong W.-Y."/>
            <person name="Peng D.-H."/>
            <person name="Ahmad S."/>
            <person name="Lan S."/>
            <person name="Zhang J.-S."/>
            <person name="Tsai W.-C."/>
            <person name="Van De Peer Y."/>
            <person name="Liu Z.-J."/>
        </authorList>
    </citation>
    <scope>NUCLEOTIDE SEQUENCE</scope>
    <source>
        <strain evidence="10">SCP</strain>
        <tissue evidence="10">Leaves</tissue>
    </source>
</reference>
<comment type="caution">
    <text evidence="10">The sequence shown here is derived from an EMBL/GenBank/DDBJ whole genome shotgun (WGS) entry which is preliminary data.</text>
</comment>
<keyword evidence="6" id="KW-0804">Transcription</keyword>
<evidence type="ECO:0000256" key="6">
    <source>
        <dbReference type="ARBA" id="ARBA00023163"/>
    </source>
</evidence>
<evidence type="ECO:0000256" key="2">
    <source>
        <dbReference type="ARBA" id="ARBA00022723"/>
    </source>
</evidence>
<evidence type="ECO:0000256" key="1">
    <source>
        <dbReference type="ARBA" id="ARBA00004123"/>
    </source>
</evidence>
<dbReference type="PANTHER" id="PTHR45801">
    <property type="entry name" value="OS07G0101800 PROTEIN"/>
    <property type="match status" value="1"/>
</dbReference>
<keyword evidence="7" id="KW-0539">Nucleus</keyword>
<dbReference type="EMBL" id="JAUJYN010000005">
    <property type="protein sequence ID" value="KAK1270911.1"/>
    <property type="molecule type" value="Genomic_DNA"/>
</dbReference>
<keyword evidence="11" id="KW-1185">Reference proteome</keyword>
<dbReference type="GO" id="GO:0005634">
    <property type="term" value="C:nucleus"/>
    <property type="evidence" value="ECO:0007669"/>
    <property type="project" value="UniProtKB-SubCell"/>
</dbReference>
<dbReference type="SUPFAM" id="SSF57667">
    <property type="entry name" value="beta-beta-alpha zinc fingers"/>
    <property type="match status" value="1"/>
</dbReference>
<protein>
    <submittedName>
        <fullName evidence="10">Transcriptional regulator RABBIT EARS</fullName>
    </submittedName>
</protein>
<gene>
    <name evidence="10" type="ORF">QJS04_geneDACA007737</name>
</gene>
<dbReference type="Gene3D" id="3.30.160.60">
    <property type="entry name" value="Classic Zinc Finger"/>
    <property type="match status" value="1"/>
</dbReference>
<name>A0AAV9B363_ACOGR</name>
<dbReference type="GO" id="GO:0008270">
    <property type="term" value="F:zinc ion binding"/>
    <property type="evidence" value="ECO:0007669"/>
    <property type="project" value="UniProtKB-KW"/>
</dbReference>
<dbReference type="PROSITE" id="PS50157">
    <property type="entry name" value="ZINC_FINGER_C2H2_2"/>
    <property type="match status" value="1"/>
</dbReference>
<evidence type="ECO:0000256" key="7">
    <source>
        <dbReference type="ARBA" id="ARBA00023242"/>
    </source>
</evidence>